<dbReference type="InterPro" id="IPR011335">
    <property type="entry name" value="Restrct_endonuc-II-like"/>
</dbReference>
<dbReference type="InterPro" id="IPR012296">
    <property type="entry name" value="Nuclease_put_TT1808"/>
</dbReference>
<reference evidence="3 4" key="1">
    <citation type="submission" date="2013-05" db="EMBL/GenBank/DDBJ databases">
        <title>Genome assembly of Chondromyces apiculatus DSM 436.</title>
        <authorList>
            <person name="Sharma G."/>
            <person name="Khatri I."/>
            <person name="Kaur C."/>
            <person name="Mayilraj S."/>
            <person name="Subramanian S."/>
        </authorList>
    </citation>
    <scope>NUCLEOTIDE SEQUENCE [LARGE SCALE GENOMIC DNA]</scope>
    <source>
        <strain evidence="3 4">DSM 436</strain>
    </source>
</reference>
<feature type="region of interest" description="Disordered" evidence="1">
    <location>
        <begin position="1"/>
        <end position="57"/>
    </location>
</feature>
<dbReference type="PANTHER" id="PTHR34107:SF4">
    <property type="entry name" value="SLL1222 PROTEIN"/>
    <property type="match status" value="1"/>
</dbReference>
<dbReference type="Gene3D" id="3.90.1570.10">
    <property type="entry name" value="tt1808, chain A"/>
    <property type="match status" value="1"/>
</dbReference>
<dbReference type="InterPro" id="IPR008538">
    <property type="entry name" value="Uma2"/>
</dbReference>
<evidence type="ECO:0000259" key="2">
    <source>
        <dbReference type="Pfam" id="PF05685"/>
    </source>
</evidence>
<gene>
    <name evidence="3" type="ORF">CAP_5760</name>
</gene>
<feature type="domain" description="Putative restriction endonuclease" evidence="2">
    <location>
        <begin position="61"/>
        <end position="229"/>
    </location>
</feature>
<feature type="compositionally biased region" description="Basic and acidic residues" evidence="1">
    <location>
        <begin position="1"/>
        <end position="41"/>
    </location>
</feature>
<dbReference type="Pfam" id="PF05685">
    <property type="entry name" value="Uma2"/>
    <property type="match status" value="1"/>
</dbReference>
<dbReference type="AlphaFoldDB" id="A0A017T3W6"/>
<proteinExistence type="predicted"/>
<dbReference type="EMBL" id="ASRX01000049">
    <property type="protein sequence ID" value="EYF03256.1"/>
    <property type="molecule type" value="Genomic_DNA"/>
</dbReference>
<evidence type="ECO:0000313" key="4">
    <source>
        <dbReference type="Proteomes" id="UP000019678"/>
    </source>
</evidence>
<organism evidence="3 4">
    <name type="scientific">Chondromyces apiculatus DSM 436</name>
    <dbReference type="NCBI Taxonomy" id="1192034"/>
    <lineage>
        <taxon>Bacteria</taxon>
        <taxon>Pseudomonadati</taxon>
        <taxon>Myxococcota</taxon>
        <taxon>Polyangia</taxon>
        <taxon>Polyangiales</taxon>
        <taxon>Polyangiaceae</taxon>
        <taxon>Chondromyces</taxon>
    </lineage>
</organism>
<evidence type="ECO:0000256" key="1">
    <source>
        <dbReference type="SAM" id="MobiDB-lite"/>
    </source>
</evidence>
<comment type="caution">
    <text evidence="3">The sequence shown here is derived from an EMBL/GenBank/DDBJ whole genome shotgun (WGS) entry which is preliminary data.</text>
</comment>
<dbReference type="eggNOG" id="COG4636">
    <property type="taxonomic scope" value="Bacteria"/>
</dbReference>
<accession>A0A017T3W6</accession>
<dbReference type="SUPFAM" id="SSF52980">
    <property type="entry name" value="Restriction endonuclease-like"/>
    <property type="match status" value="1"/>
</dbReference>
<sequence length="246" mass="27287">MQRRERDGQRREGDVQRRMRGVQGREGDAPRRRGDVQRRQGDITLTGRMGQPAEKQQRPATYADLEAVPEHLVAEIIAGTLYVSPRPALKHVLAASTLGMILGPPFQLGMGGPGGWWIMDEPELHLDDDVLIPDVAGWRWERMPEFPETASTSLAPDWVCEVLSPSTAPDDRYDKLPVYGREGVGLVWLIDPIKRAVEVHHLGAGGRYVMDAVYRGDEVVRVVPFEAIALPLSALWKRQGGTGSKG</sequence>
<protein>
    <recommendedName>
        <fullName evidence="2">Putative restriction endonuclease domain-containing protein</fullName>
    </recommendedName>
</protein>
<name>A0A017T3W6_9BACT</name>
<keyword evidence="4" id="KW-1185">Reference proteome</keyword>
<evidence type="ECO:0000313" key="3">
    <source>
        <dbReference type="EMBL" id="EYF03256.1"/>
    </source>
</evidence>
<dbReference type="PANTHER" id="PTHR34107">
    <property type="entry name" value="SLL0198 PROTEIN-RELATED"/>
    <property type="match status" value="1"/>
</dbReference>
<dbReference type="Proteomes" id="UP000019678">
    <property type="component" value="Unassembled WGS sequence"/>
</dbReference>
<dbReference type="STRING" id="1192034.CAP_5760"/>
<dbReference type="CDD" id="cd06260">
    <property type="entry name" value="DUF820-like"/>
    <property type="match status" value="1"/>
</dbReference>